<sequence>MVSEQLKTRSGETDLDAAIAQQKAGLRTPAEQAIHLAIPLLESEKLTFSRPQLLATALETGGGKVPMADIDTTIQTQIRSGQLLNAPVAHGYGNDLLISRQTWDAEKSILTHVLEGKGAVAPLMDRVPASLMTDLTAGQRAATRMILESTDRFTVVQGYAGVGKTTQFRAVMSAISLLPEETRPRVIGLAPTHRAVGEMQSAGVEARTTASFLHDTQLLQRNGQTPDFSNTLFLLDESSMVGLADMAKAHSLIVAGGGRAVSSGDNDQLQPIAPGQPFRLMQQRSAADVAIMKEIVRQVPELRPAVYSLIERDVHRALTTIEQVTPEQVPRKEGVWAPGSSVVEFTQAQEKAIQKALSEGETLPAGQPASLYEALVKDYTGRTPEAQSQTLVITHL</sequence>
<comment type="caution">
    <text evidence="1">The sequence shown here is derived from an EMBL/GenBank/DDBJ whole genome shotgun (WGS) entry which is preliminary data.</text>
</comment>
<name>A0A483QWW6_KLEPN</name>
<dbReference type="Gene3D" id="3.40.50.300">
    <property type="entry name" value="P-loop containing nucleotide triphosphate hydrolases"/>
    <property type="match status" value="1"/>
</dbReference>
<feature type="non-terminal residue" evidence="1">
    <location>
        <position position="396"/>
    </location>
</feature>
<protein>
    <recommendedName>
        <fullName evidence="2">Conjugal transfer nickase/helicase TraI</fullName>
    </recommendedName>
</protein>
<evidence type="ECO:0000313" key="1">
    <source>
        <dbReference type="EMBL" id="TCY29244.1"/>
    </source>
</evidence>
<reference evidence="1" key="1">
    <citation type="submission" date="2019-01" db="EMBL/GenBank/DDBJ databases">
        <authorList>
            <person name="Lista F."/>
            <person name="Anselmo A."/>
        </authorList>
    </citation>
    <scope>NUCLEOTIDE SEQUENCE</scope>
    <source>
        <strain evidence="1">20R</strain>
    </source>
</reference>
<evidence type="ECO:0008006" key="2">
    <source>
        <dbReference type="Google" id="ProtNLM"/>
    </source>
</evidence>
<gene>
    <name evidence="1" type="ORF">ETF04_27505</name>
</gene>
<proteinExistence type="predicted"/>
<dbReference type="SUPFAM" id="SSF52540">
    <property type="entry name" value="P-loop containing nucleoside triphosphate hydrolases"/>
    <property type="match status" value="1"/>
</dbReference>
<dbReference type="EMBL" id="SDDB01000144">
    <property type="protein sequence ID" value="TCY29244.1"/>
    <property type="molecule type" value="Genomic_DNA"/>
</dbReference>
<accession>A0A483QWW6</accession>
<dbReference type="CDD" id="cd17933">
    <property type="entry name" value="DEXSc_RecD-like"/>
    <property type="match status" value="1"/>
</dbReference>
<dbReference type="InterPro" id="IPR027417">
    <property type="entry name" value="P-loop_NTPase"/>
</dbReference>
<dbReference type="Pfam" id="PF13604">
    <property type="entry name" value="AAA_30"/>
    <property type="match status" value="1"/>
</dbReference>
<dbReference type="AlphaFoldDB" id="A0A483QWW6"/>
<organism evidence="1">
    <name type="scientific">Klebsiella pneumoniae</name>
    <dbReference type="NCBI Taxonomy" id="573"/>
    <lineage>
        <taxon>Bacteria</taxon>
        <taxon>Pseudomonadati</taxon>
        <taxon>Pseudomonadota</taxon>
        <taxon>Gammaproteobacteria</taxon>
        <taxon>Enterobacterales</taxon>
        <taxon>Enterobacteriaceae</taxon>
        <taxon>Klebsiella/Raoultella group</taxon>
        <taxon>Klebsiella</taxon>
        <taxon>Klebsiella pneumoniae complex</taxon>
    </lineage>
</organism>